<reference evidence="2" key="2">
    <citation type="journal article" date="2015" name="Data Brief">
        <title>Shoot transcriptome of the giant reed, Arundo donax.</title>
        <authorList>
            <person name="Barrero R.A."/>
            <person name="Guerrero F.D."/>
            <person name="Moolhuijzen P."/>
            <person name="Goolsby J.A."/>
            <person name="Tidwell J."/>
            <person name="Bellgard S.E."/>
            <person name="Bellgard M.I."/>
        </authorList>
    </citation>
    <scope>NUCLEOTIDE SEQUENCE</scope>
    <source>
        <tissue evidence="2">Shoot tissue taken approximately 20 cm above the soil surface</tissue>
    </source>
</reference>
<feature type="region of interest" description="Disordered" evidence="1">
    <location>
        <begin position="1"/>
        <end position="21"/>
    </location>
</feature>
<sequence length="21" mass="2274">MHRTMETDRLPGTDVSSAVGL</sequence>
<organism evidence="2">
    <name type="scientific">Arundo donax</name>
    <name type="common">Giant reed</name>
    <name type="synonym">Donax arundinaceus</name>
    <dbReference type="NCBI Taxonomy" id="35708"/>
    <lineage>
        <taxon>Eukaryota</taxon>
        <taxon>Viridiplantae</taxon>
        <taxon>Streptophyta</taxon>
        <taxon>Embryophyta</taxon>
        <taxon>Tracheophyta</taxon>
        <taxon>Spermatophyta</taxon>
        <taxon>Magnoliopsida</taxon>
        <taxon>Liliopsida</taxon>
        <taxon>Poales</taxon>
        <taxon>Poaceae</taxon>
        <taxon>PACMAD clade</taxon>
        <taxon>Arundinoideae</taxon>
        <taxon>Arundineae</taxon>
        <taxon>Arundo</taxon>
    </lineage>
</organism>
<name>A0A0A9ANB6_ARUDO</name>
<reference evidence="2" key="1">
    <citation type="submission" date="2014-09" db="EMBL/GenBank/DDBJ databases">
        <authorList>
            <person name="Magalhaes I.L.F."/>
            <person name="Oliveira U."/>
            <person name="Santos F.R."/>
            <person name="Vidigal T.H.D.A."/>
            <person name="Brescovit A.D."/>
            <person name="Santos A.J."/>
        </authorList>
    </citation>
    <scope>NUCLEOTIDE SEQUENCE</scope>
    <source>
        <tissue evidence="2">Shoot tissue taken approximately 20 cm above the soil surface</tissue>
    </source>
</reference>
<dbReference type="AlphaFoldDB" id="A0A0A9ANB6"/>
<feature type="compositionally biased region" description="Basic and acidic residues" evidence="1">
    <location>
        <begin position="1"/>
        <end position="11"/>
    </location>
</feature>
<dbReference type="EMBL" id="GBRH01244686">
    <property type="protein sequence ID" value="JAD53209.1"/>
    <property type="molecule type" value="Transcribed_RNA"/>
</dbReference>
<proteinExistence type="predicted"/>
<protein>
    <submittedName>
        <fullName evidence="2">Uncharacterized protein</fullName>
    </submittedName>
</protein>
<evidence type="ECO:0000256" key="1">
    <source>
        <dbReference type="SAM" id="MobiDB-lite"/>
    </source>
</evidence>
<evidence type="ECO:0000313" key="2">
    <source>
        <dbReference type="EMBL" id="JAD53209.1"/>
    </source>
</evidence>
<accession>A0A0A9ANB6</accession>